<dbReference type="InterPro" id="IPR010879">
    <property type="entry name" value="DUF1508"/>
</dbReference>
<evidence type="ECO:0000313" key="2">
    <source>
        <dbReference type="EMBL" id="QEH35323.1"/>
    </source>
</evidence>
<keyword evidence="3" id="KW-1185">Reference proteome</keyword>
<protein>
    <recommendedName>
        <fullName evidence="1">DUF1508 domain-containing protein</fullName>
    </recommendedName>
</protein>
<proteinExistence type="predicted"/>
<sequence>MAKFTVYKDAKGEYRWRLLAKNSKIVADSGEGYKTKASCLRGIEILKTEGPAAEVHDETSAAAANGATAKK</sequence>
<evidence type="ECO:0000313" key="3">
    <source>
        <dbReference type="Proteomes" id="UP000324233"/>
    </source>
</evidence>
<dbReference type="EMBL" id="CP042997">
    <property type="protein sequence ID" value="QEH35323.1"/>
    <property type="molecule type" value="Genomic_DNA"/>
</dbReference>
<dbReference type="Pfam" id="PF07411">
    <property type="entry name" value="DUF1508"/>
    <property type="match status" value="1"/>
</dbReference>
<dbReference type="SUPFAM" id="SSF160113">
    <property type="entry name" value="YegP-like"/>
    <property type="match status" value="1"/>
</dbReference>
<reference evidence="2 3" key="1">
    <citation type="submission" date="2019-08" db="EMBL/GenBank/DDBJ databases">
        <title>Deep-cultivation of Planctomycetes and their phenomic and genomic characterization uncovers novel biology.</title>
        <authorList>
            <person name="Wiegand S."/>
            <person name="Jogler M."/>
            <person name="Boedeker C."/>
            <person name="Pinto D."/>
            <person name="Vollmers J."/>
            <person name="Rivas-Marin E."/>
            <person name="Kohn T."/>
            <person name="Peeters S.H."/>
            <person name="Heuer A."/>
            <person name="Rast P."/>
            <person name="Oberbeckmann S."/>
            <person name="Bunk B."/>
            <person name="Jeske O."/>
            <person name="Meyerdierks A."/>
            <person name="Storesund J.E."/>
            <person name="Kallscheuer N."/>
            <person name="Luecker S."/>
            <person name="Lage O.M."/>
            <person name="Pohl T."/>
            <person name="Merkel B.J."/>
            <person name="Hornburger P."/>
            <person name="Mueller R.-W."/>
            <person name="Bruemmer F."/>
            <person name="Labrenz M."/>
            <person name="Spormann A.M."/>
            <person name="Op den Camp H."/>
            <person name="Overmann J."/>
            <person name="Amann R."/>
            <person name="Jetten M.S.M."/>
            <person name="Mascher T."/>
            <person name="Medema M.H."/>
            <person name="Devos D.P."/>
            <person name="Kaster A.-K."/>
            <person name="Ovreas L."/>
            <person name="Rohde M."/>
            <person name="Galperin M.Y."/>
            <person name="Jogler C."/>
        </authorList>
    </citation>
    <scope>NUCLEOTIDE SEQUENCE [LARGE SCALE GENOMIC DNA]</scope>
    <source>
        <strain evidence="2 3">OJF2</strain>
    </source>
</reference>
<organism evidence="2 3">
    <name type="scientific">Aquisphaera giovannonii</name>
    <dbReference type="NCBI Taxonomy" id="406548"/>
    <lineage>
        <taxon>Bacteria</taxon>
        <taxon>Pseudomonadati</taxon>
        <taxon>Planctomycetota</taxon>
        <taxon>Planctomycetia</taxon>
        <taxon>Isosphaerales</taxon>
        <taxon>Isosphaeraceae</taxon>
        <taxon>Aquisphaera</taxon>
    </lineage>
</organism>
<accession>A0A5B9W3Y4</accession>
<dbReference type="Gene3D" id="3.30.160.160">
    <property type="entry name" value="YegP-like"/>
    <property type="match status" value="1"/>
</dbReference>
<feature type="domain" description="DUF1508" evidence="1">
    <location>
        <begin position="9"/>
        <end position="57"/>
    </location>
</feature>
<dbReference type="RefSeq" id="WP_148595142.1">
    <property type="nucleotide sequence ID" value="NZ_CP042997.1"/>
</dbReference>
<evidence type="ECO:0000259" key="1">
    <source>
        <dbReference type="Pfam" id="PF07411"/>
    </source>
</evidence>
<dbReference type="KEGG" id="agv:OJF2_38740"/>
<dbReference type="InterPro" id="IPR036913">
    <property type="entry name" value="YegP-like_sf"/>
</dbReference>
<dbReference type="Proteomes" id="UP000324233">
    <property type="component" value="Chromosome"/>
</dbReference>
<name>A0A5B9W3Y4_9BACT</name>
<dbReference type="AlphaFoldDB" id="A0A5B9W3Y4"/>
<dbReference type="OrthoDB" id="9802792at2"/>
<gene>
    <name evidence="2" type="ORF">OJF2_38740</name>
</gene>